<evidence type="ECO:0000259" key="2">
    <source>
        <dbReference type="PROSITE" id="PS50158"/>
    </source>
</evidence>
<dbReference type="InterPro" id="IPR001878">
    <property type="entry name" value="Znf_CCHC"/>
</dbReference>
<proteinExistence type="predicted"/>
<gene>
    <name evidence="3" type="ORF">BpHYR1_034819</name>
</gene>
<keyword evidence="1" id="KW-0862">Zinc</keyword>
<name>A0A3M7S8M7_BRAPC</name>
<dbReference type="GO" id="GO:0008270">
    <property type="term" value="F:zinc ion binding"/>
    <property type="evidence" value="ECO:0007669"/>
    <property type="project" value="UniProtKB-KW"/>
</dbReference>
<reference evidence="3 4" key="1">
    <citation type="journal article" date="2018" name="Sci. Rep.">
        <title>Genomic signatures of local adaptation to the degree of environmental predictability in rotifers.</title>
        <authorList>
            <person name="Franch-Gras L."/>
            <person name="Hahn C."/>
            <person name="Garcia-Roger E.M."/>
            <person name="Carmona M.J."/>
            <person name="Serra M."/>
            <person name="Gomez A."/>
        </authorList>
    </citation>
    <scope>NUCLEOTIDE SEQUENCE [LARGE SCALE GENOMIC DNA]</scope>
    <source>
        <strain evidence="3">HYR1</strain>
    </source>
</reference>
<keyword evidence="1" id="KW-0863">Zinc-finger</keyword>
<dbReference type="SUPFAM" id="SSF57756">
    <property type="entry name" value="Retrovirus zinc finger-like domains"/>
    <property type="match status" value="1"/>
</dbReference>
<organism evidence="3 4">
    <name type="scientific">Brachionus plicatilis</name>
    <name type="common">Marine rotifer</name>
    <name type="synonym">Brachionus muelleri</name>
    <dbReference type="NCBI Taxonomy" id="10195"/>
    <lineage>
        <taxon>Eukaryota</taxon>
        <taxon>Metazoa</taxon>
        <taxon>Spiralia</taxon>
        <taxon>Gnathifera</taxon>
        <taxon>Rotifera</taxon>
        <taxon>Eurotatoria</taxon>
        <taxon>Monogononta</taxon>
        <taxon>Pseudotrocha</taxon>
        <taxon>Ploima</taxon>
        <taxon>Brachionidae</taxon>
        <taxon>Brachionus</taxon>
    </lineage>
</organism>
<dbReference type="OrthoDB" id="10182611at2759"/>
<keyword evidence="1" id="KW-0479">Metal-binding</keyword>
<dbReference type="GO" id="GO:0003676">
    <property type="term" value="F:nucleic acid binding"/>
    <property type="evidence" value="ECO:0007669"/>
    <property type="project" value="InterPro"/>
</dbReference>
<dbReference type="AlphaFoldDB" id="A0A3M7S8M7"/>
<accession>A0A3M7S8M7</accession>
<dbReference type="Gene3D" id="4.10.60.10">
    <property type="entry name" value="Zinc finger, CCHC-type"/>
    <property type="match status" value="1"/>
</dbReference>
<comment type="caution">
    <text evidence="3">The sequence shown here is derived from an EMBL/GenBank/DDBJ whole genome shotgun (WGS) entry which is preliminary data.</text>
</comment>
<dbReference type="PROSITE" id="PS50158">
    <property type="entry name" value="ZF_CCHC"/>
    <property type="match status" value="1"/>
</dbReference>
<evidence type="ECO:0000313" key="4">
    <source>
        <dbReference type="Proteomes" id="UP000276133"/>
    </source>
</evidence>
<evidence type="ECO:0000256" key="1">
    <source>
        <dbReference type="PROSITE-ProRule" id="PRU00047"/>
    </source>
</evidence>
<dbReference type="Proteomes" id="UP000276133">
    <property type="component" value="Unassembled WGS sequence"/>
</dbReference>
<keyword evidence="4" id="KW-1185">Reference proteome</keyword>
<dbReference type="EMBL" id="REGN01001860">
    <property type="protein sequence ID" value="RNA32049.1"/>
    <property type="molecule type" value="Genomic_DNA"/>
</dbReference>
<evidence type="ECO:0000313" key="3">
    <source>
        <dbReference type="EMBL" id="RNA32049.1"/>
    </source>
</evidence>
<feature type="domain" description="CCHC-type" evidence="2">
    <location>
        <begin position="186"/>
        <end position="201"/>
    </location>
</feature>
<dbReference type="InterPro" id="IPR036875">
    <property type="entry name" value="Znf_CCHC_sf"/>
</dbReference>
<dbReference type="SMART" id="SM00343">
    <property type="entry name" value="ZnF_C2HC"/>
    <property type="match status" value="1"/>
</dbReference>
<sequence length="259" mass="30163">MNFFKIVWTMSEWRLGSYIPDKLYTIKFKSKKNFPEWSKDYFKLEDFISKIKPGSILTSAFINKNDELVLKTNLMSQVDDLKSLPELAFEFGITEITKQNKHFLALHNVETNFDIQRSRNYLTENYDIDDTLIMVQKSTGLKLKLVKEVMSNTDKFNQIIKDGHIKIGYSRIRVTAWRFNTMPDQCFKCQKLGHAAAKCPEKQTVSAAVHEDPAPILKIITDNLGLKYSNQIEHFIFANQDEQDPIMLSNQIDNEYEQS</sequence>
<protein>
    <recommendedName>
        <fullName evidence="2">CCHC-type domain-containing protein</fullName>
    </recommendedName>
</protein>